<evidence type="ECO:0000313" key="2">
    <source>
        <dbReference type="EMBL" id="KAJ3786591.1"/>
    </source>
</evidence>
<keyword evidence="3" id="KW-1185">Reference proteome</keyword>
<organism evidence="2 3">
    <name type="scientific">Lentinula aff. detonsa</name>
    <dbReference type="NCBI Taxonomy" id="2804958"/>
    <lineage>
        <taxon>Eukaryota</taxon>
        <taxon>Fungi</taxon>
        <taxon>Dikarya</taxon>
        <taxon>Basidiomycota</taxon>
        <taxon>Agaricomycotina</taxon>
        <taxon>Agaricomycetes</taxon>
        <taxon>Agaricomycetidae</taxon>
        <taxon>Agaricales</taxon>
        <taxon>Marasmiineae</taxon>
        <taxon>Omphalotaceae</taxon>
        <taxon>Lentinula</taxon>
    </lineage>
</organism>
<dbReference type="AlphaFoldDB" id="A0AA38KT75"/>
<name>A0AA38KT75_9AGAR</name>
<feature type="coiled-coil region" evidence="1">
    <location>
        <begin position="266"/>
        <end position="300"/>
    </location>
</feature>
<gene>
    <name evidence="2" type="ORF">GGU10DRAFT_167274</name>
</gene>
<feature type="coiled-coil region" evidence="1">
    <location>
        <begin position="163"/>
        <end position="204"/>
    </location>
</feature>
<keyword evidence="1" id="KW-0175">Coiled coil</keyword>
<reference evidence="2" key="1">
    <citation type="submission" date="2022-08" db="EMBL/GenBank/DDBJ databases">
        <authorList>
            <consortium name="DOE Joint Genome Institute"/>
            <person name="Min B."/>
            <person name="Riley R."/>
            <person name="Sierra-Patev S."/>
            <person name="Naranjo-Ortiz M."/>
            <person name="Looney B."/>
            <person name="Konkel Z."/>
            <person name="Slot J.C."/>
            <person name="Sakamoto Y."/>
            <person name="Steenwyk J.L."/>
            <person name="Rokas A."/>
            <person name="Carro J."/>
            <person name="Camarero S."/>
            <person name="Ferreira P."/>
            <person name="Molpeceres G."/>
            <person name="Ruiz-Duenas F.J."/>
            <person name="Serrano A."/>
            <person name="Henrissat B."/>
            <person name="Drula E."/>
            <person name="Hughes K.W."/>
            <person name="Mata J.L."/>
            <person name="Ishikawa N.K."/>
            <person name="Vargas-Isla R."/>
            <person name="Ushijima S."/>
            <person name="Smith C.A."/>
            <person name="Ahrendt S."/>
            <person name="Andreopoulos W."/>
            <person name="He G."/>
            <person name="Labutti K."/>
            <person name="Lipzen A."/>
            <person name="Ng V."/>
            <person name="Sandor L."/>
            <person name="Barry K."/>
            <person name="Martinez A.T."/>
            <person name="Xiao Y."/>
            <person name="Gibbons J.G."/>
            <person name="Terashima K."/>
            <person name="Hibbett D.S."/>
            <person name="Grigoriev I.V."/>
        </authorList>
    </citation>
    <scope>NUCLEOTIDE SEQUENCE</scope>
    <source>
        <strain evidence="2">TFB10291</strain>
    </source>
</reference>
<dbReference type="EMBL" id="MU793310">
    <property type="protein sequence ID" value="KAJ3786591.1"/>
    <property type="molecule type" value="Genomic_DNA"/>
</dbReference>
<sequence>MNSYEQFDLKHHAKLEADYQACFARWSKLQTTIDRWELSQNHLHLDESRKAKLQHLKTKVEEAQKQLDAAHARRTVYGNSSLAPLLISVEQQEGKTHELQQLASELDQKLAEAAALKKEVENKPSVPSVPPIASRDVDFETLPGSSKRRRISNGYEDTAAASAAQAKEEIIGLHATLQEVSERVSTIENNIAAQEIEVQEVMQAYRGQGEAGESSIVNPLEARVNHIQDQMDDIATNLSELSEWIAEIYQNNDSIIERHEGIIAKKEEEEAEIRKLLLRIEEHEKNRAKDKSEIEALSAALMAYCEKPVSPPSSPFDPETMVSDMAEQIRELVRNAIKPHIEETRTALSEDLQKYDSELYRSLWSKLSMTNKIIAAVSEATSRPPM</sequence>
<dbReference type="Proteomes" id="UP001163798">
    <property type="component" value="Unassembled WGS sequence"/>
</dbReference>
<evidence type="ECO:0000256" key="1">
    <source>
        <dbReference type="SAM" id="Coils"/>
    </source>
</evidence>
<feature type="coiled-coil region" evidence="1">
    <location>
        <begin position="53"/>
        <end position="123"/>
    </location>
</feature>
<evidence type="ECO:0000313" key="3">
    <source>
        <dbReference type="Proteomes" id="UP001163798"/>
    </source>
</evidence>
<protein>
    <submittedName>
        <fullName evidence="2">Uncharacterized protein</fullName>
    </submittedName>
</protein>
<accession>A0AA38KT75</accession>
<proteinExistence type="predicted"/>
<comment type="caution">
    <text evidence="2">The sequence shown here is derived from an EMBL/GenBank/DDBJ whole genome shotgun (WGS) entry which is preliminary data.</text>
</comment>